<dbReference type="EMBL" id="AVOT02038527">
    <property type="protein sequence ID" value="MBW0533421.1"/>
    <property type="molecule type" value="Genomic_DNA"/>
</dbReference>
<proteinExistence type="predicted"/>
<dbReference type="Proteomes" id="UP000765509">
    <property type="component" value="Unassembled WGS sequence"/>
</dbReference>
<sequence length="164" mass="18992">MTRHIWKPISKKGTRCWCLHSTSIFSRDQKNERFICGALHYHSVDRIECSVGYTHSGILQETPSIPSESGQTILPDRRGRFLPRKKNTTPPDIVEVEDSPGPVKKIIKARNIRLNDKYQRQYLVRLKSRTENKDKWLAEDSIPDGKLHLARFGASGRTEKSHKW</sequence>
<evidence type="ECO:0000313" key="2">
    <source>
        <dbReference type="EMBL" id="MBW0533421.1"/>
    </source>
</evidence>
<protein>
    <submittedName>
        <fullName evidence="2">Uncharacterized protein</fullName>
    </submittedName>
</protein>
<evidence type="ECO:0000313" key="3">
    <source>
        <dbReference type="Proteomes" id="UP000765509"/>
    </source>
</evidence>
<keyword evidence="3" id="KW-1185">Reference proteome</keyword>
<comment type="caution">
    <text evidence="2">The sequence shown here is derived from an EMBL/GenBank/DDBJ whole genome shotgun (WGS) entry which is preliminary data.</text>
</comment>
<dbReference type="AlphaFoldDB" id="A0A9Q3FAI7"/>
<evidence type="ECO:0000256" key="1">
    <source>
        <dbReference type="SAM" id="MobiDB-lite"/>
    </source>
</evidence>
<organism evidence="2 3">
    <name type="scientific">Austropuccinia psidii MF-1</name>
    <dbReference type="NCBI Taxonomy" id="1389203"/>
    <lineage>
        <taxon>Eukaryota</taxon>
        <taxon>Fungi</taxon>
        <taxon>Dikarya</taxon>
        <taxon>Basidiomycota</taxon>
        <taxon>Pucciniomycotina</taxon>
        <taxon>Pucciniomycetes</taxon>
        <taxon>Pucciniales</taxon>
        <taxon>Sphaerophragmiaceae</taxon>
        <taxon>Austropuccinia</taxon>
    </lineage>
</organism>
<feature type="region of interest" description="Disordered" evidence="1">
    <location>
        <begin position="64"/>
        <end position="92"/>
    </location>
</feature>
<accession>A0A9Q3FAI7</accession>
<reference evidence="2" key="1">
    <citation type="submission" date="2021-03" db="EMBL/GenBank/DDBJ databases">
        <title>Draft genome sequence of rust myrtle Austropuccinia psidii MF-1, a brazilian biotype.</title>
        <authorList>
            <person name="Quecine M.C."/>
            <person name="Pachon D.M.R."/>
            <person name="Bonatelli M.L."/>
            <person name="Correr F.H."/>
            <person name="Franceschini L.M."/>
            <person name="Leite T.F."/>
            <person name="Margarido G.R.A."/>
            <person name="Almeida C.A."/>
            <person name="Ferrarezi J.A."/>
            <person name="Labate C.A."/>
        </authorList>
    </citation>
    <scope>NUCLEOTIDE SEQUENCE</scope>
    <source>
        <strain evidence="2">MF-1</strain>
    </source>
</reference>
<name>A0A9Q3FAI7_9BASI</name>
<gene>
    <name evidence="2" type="ORF">O181_073136</name>
</gene>